<evidence type="ECO:0000313" key="4">
    <source>
        <dbReference type="Proteomes" id="UP001422074"/>
    </source>
</evidence>
<feature type="chain" id="PRO_5047300219" description="GerMN domain-containing protein" evidence="2">
    <location>
        <begin position="33"/>
        <end position="255"/>
    </location>
</feature>
<evidence type="ECO:0000313" key="3">
    <source>
        <dbReference type="EMBL" id="MEN2744497.1"/>
    </source>
</evidence>
<evidence type="ECO:0000256" key="1">
    <source>
        <dbReference type="SAM" id="MobiDB-lite"/>
    </source>
</evidence>
<keyword evidence="4" id="KW-1185">Reference proteome</keyword>
<dbReference type="RefSeq" id="WP_345884556.1">
    <property type="nucleotide sequence ID" value="NZ_JBDFRB010000005.1"/>
</dbReference>
<evidence type="ECO:0000256" key="2">
    <source>
        <dbReference type="SAM" id="SignalP"/>
    </source>
</evidence>
<proteinExistence type="predicted"/>
<dbReference type="Proteomes" id="UP001422074">
    <property type="component" value="Unassembled WGS sequence"/>
</dbReference>
<feature type="signal peptide" evidence="2">
    <location>
        <begin position="1"/>
        <end position="32"/>
    </location>
</feature>
<accession>A0ABU9X069</accession>
<feature type="compositionally biased region" description="Low complexity" evidence="1">
    <location>
        <begin position="50"/>
        <end position="85"/>
    </location>
</feature>
<protein>
    <recommendedName>
        <fullName evidence="5">GerMN domain-containing protein</fullName>
    </recommendedName>
</protein>
<sequence>MAVRIRARGFRMGAAAVLALALVSCVGPRASAPDGATGTGASPTASGRTPSAPASDAPHSAPITGTSAETPGAPGSAGPGSKATAGGQGPGAGSAPPGASPSSAAPATPGAAAGPAELPERVSPLTVFYIALDDAGSSGPEVGCGDSVVAVKTPPERFRDQVQPTFERLLADHRATVGQSGLYNALYQSELVYASGSFDGTTITVWLEGAFSVGGVCDIPRIRAQLEYTAIAASGAARAEVLVNGRPLEEELSLR</sequence>
<gene>
    <name evidence="3" type="ORF">ABCQ75_08075</name>
</gene>
<comment type="caution">
    <text evidence="3">The sequence shown here is derived from an EMBL/GenBank/DDBJ whole genome shotgun (WGS) entry which is preliminary data.</text>
</comment>
<reference evidence="3 4" key="1">
    <citation type="submission" date="2024-05" db="EMBL/GenBank/DDBJ databases">
        <title>Sinomonas sp. nov., isolated from a waste landfill.</title>
        <authorList>
            <person name="Zhao Y."/>
        </authorList>
    </citation>
    <scope>NUCLEOTIDE SEQUENCE [LARGE SCALE GENOMIC DNA]</scope>
    <source>
        <strain evidence="3 4">CCTCC AB2014300</strain>
    </source>
</reference>
<feature type="region of interest" description="Disordered" evidence="1">
    <location>
        <begin position="31"/>
        <end position="118"/>
    </location>
</feature>
<dbReference type="EMBL" id="JBDFRB010000005">
    <property type="protein sequence ID" value="MEN2744497.1"/>
    <property type="molecule type" value="Genomic_DNA"/>
</dbReference>
<organism evidence="3 4">
    <name type="scientific">Sinomonas halotolerans</name>
    <dbReference type="NCBI Taxonomy" id="1644133"/>
    <lineage>
        <taxon>Bacteria</taxon>
        <taxon>Bacillati</taxon>
        <taxon>Actinomycetota</taxon>
        <taxon>Actinomycetes</taxon>
        <taxon>Micrococcales</taxon>
        <taxon>Micrococcaceae</taxon>
        <taxon>Sinomonas</taxon>
    </lineage>
</organism>
<feature type="compositionally biased region" description="Low complexity" evidence="1">
    <location>
        <begin position="93"/>
        <end position="116"/>
    </location>
</feature>
<dbReference type="PROSITE" id="PS51257">
    <property type="entry name" value="PROKAR_LIPOPROTEIN"/>
    <property type="match status" value="1"/>
</dbReference>
<keyword evidence="2" id="KW-0732">Signal</keyword>
<name>A0ABU9X069_9MICC</name>
<evidence type="ECO:0008006" key="5">
    <source>
        <dbReference type="Google" id="ProtNLM"/>
    </source>
</evidence>
<feature type="compositionally biased region" description="Polar residues" evidence="1">
    <location>
        <begin position="39"/>
        <end position="49"/>
    </location>
</feature>